<reference evidence="2" key="1">
    <citation type="submission" date="2019-04" db="EMBL/GenBank/DDBJ databases">
        <title>Evolution of Biomass-Degrading Anaerobic Consortia Revealed by Metagenomics.</title>
        <authorList>
            <person name="Peng X."/>
        </authorList>
    </citation>
    <scope>NUCLEOTIDE SEQUENCE</scope>
    <source>
        <strain evidence="2">SIG240</strain>
    </source>
</reference>
<gene>
    <name evidence="2" type="ORF">E7201_08350</name>
</gene>
<evidence type="ECO:0000313" key="3">
    <source>
        <dbReference type="Proteomes" id="UP000761380"/>
    </source>
</evidence>
<evidence type="ECO:0000313" key="2">
    <source>
        <dbReference type="EMBL" id="MBE6093155.1"/>
    </source>
</evidence>
<name>A0A927ZV41_SELRU</name>
<dbReference type="EMBL" id="SVBY01000059">
    <property type="protein sequence ID" value="MBE6093155.1"/>
    <property type="molecule type" value="Genomic_DNA"/>
</dbReference>
<feature type="domain" description="Amylopullulanase X25" evidence="1">
    <location>
        <begin position="50"/>
        <end position="86"/>
    </location>
</feature>
<feature type="non-terminal residue" evidence="2">
    <location>
        <position position="87"/>
    </location>
</feature>
<evidence type="ECO:0000259" key="1">
    <source>
        <dbReference type="Pfam" id="PF22058"/>
    </source>
</evidence>
<protein>
    <recommendedName>
        <fullName evidence="1">Amylopullulanase X25 domain-containing protein</fullName>
    </recommendedName>
</protein>
<dbReference type="InterPro" id="IPR054409">
    <property type="entry name" value="X25_BaPul-like"/>
</dbReference>
<proteinExistence type="predicted"/>
<comment type="caution">
    <text evidence="2">The sequence shown here is derived from an EMBL/GenBank/DDBJ whole genome shotgun (WGS) entry which is preliminary data.</text>
</comment>
<sequence length="87" mass="8893">MSRKQYLRRAIGISLALGFLATPVVMPVDCAFSLNSLSVAEAAAVSAADVVLVGTVQSKLGAGTDWAPADGATIMQPVGNGKYQLKG</sequence>
<dbReference type="Proteomes" id="UP000761380">
    <property type="component" value="Unassembled WGS sequence"/>
</dbReference>
<dbReference type="Gene3D" id="2.60.40.10">
    <property type="entry name" value="Immunoglobulins"/>
    <property type="match status" value="1"/>
</dbReference>
<dbReference type="Pfam" id="PF22058">
    <property type="entry name" value="X25_BaPul_like"/>
    <property type="match status" value="1"/>
</dbReference>
<dbReference type="InterPro" id="IPR013783">
    <property type="entry name" value="Ig-like_fold"/>
</dbReference>
<accession>A0A927ZV41</accession>
<dbReference type="AlphaFoldDB" id="A0A927ZV41"/>
<organism evidence="2 3">
    <name type="scientific">Selenomonas ruminantium</name>
    <dbReference type="NCBI Taxonomy" id="971"/>
    <lineage>
        <taxon>Bacteria</taxon>
        <taxon>Bacillati</taxon>
        <taxon>Bacillota</taxon>
        <taxon>Negativicutes</taxon>
        <taxon>Selenomonadales</taxon>
        <taxon>Selenomonadaceae</taxon>
        <taxon>Selenomonas</taxon>
    </lineage>
</organism>